<evidence type="ECO:0000256" key="1">
    <source>
        <dbReference type="SAM" id="MobiDB-lite"/>
    </source>
</evidence>
<accession>A0A0L6UFN1</accession>
<feature type="compositionally biased region" description="Basic and acidic residues" evidence="1">
    <location>
        <begin position="90"/>
        <end position="99"/>
    </location>
</feature>
<proteinExistence type="predicted"/>
<dbReference type="EMBL" id="LAVV01011829">
    <property type="protein sequence ID" value="KNZ47338.1"/>
    <property type="molecule type" value="Genomic_DNA"/>
</dbReference>
<protein>
    <submittedName>
        <fullName evidence="2">Uncharacterized protein</fullName>
    </submittedName>
</protein>
<dbReference type="PANTHER" id="PTHR34409">
    <property type="entry name" value="SET DOMAIN-CONTAINING PROTEIN"/>
    <property type="match status" value="1"/>
</dbReference>
<name>A0A0L6UFN1_9BASI</name>
<dbReference type="PANTHER" id="PTHR34409:SF1">
    <property type="entry name" value="MYB-LIKE DOMAIN-CONTAINING PROTEIN"/>
    <property type="match status" value="1"/>
</dbReference>
<feature type="non-terminal residue" evidence="2">
    <location>
        <position position="1"/>
    </location>
</feature>
<feature type="region of interest" description="Disordered" evidence="1">
    <location>
        <begin position="1"/>
        <end position="24"/>
    </location>
</feature>
<dbReference type="Proteomes" id="UP000037035">
    <property type="component" value="Unassembled WGS sequence"/>
</dbReference>
<dbReference type="AlphaFoldDB" id="A0A0L6UFN1"/>
<feature type="compositionally biased region" description="Polar residues" evidence="1">
    <location>
        <begin position="128"/>
        <end position="139"/>
    </location>
</feature>
<evidence type="ECO:0000313" key="2">
    <source>
        <dbReference type="EMBL" id="KNZ47338.1"/>
    </source>
</evidence>
<sequence length="147" mass="15944">KTDHSGKEDTPPREPGVLLVPGPDKQYSTNNNCISHNSDPLKIEFCHLANSKKPIGKGVCPPWIREEKEVDKAIQNRAAHNVLIDDEGDKDGNTKDKRNGIGAPITLSPNDENDPSQLNHSHHMDNSAALNQTGPNSSAGLALRTND</sequence>
<dbReference type="OrthoDB" id="2499380at2759"/>
<comment type="caution">
    <text evidence="2">The sequence shown here is derived from an EMBL/GenBank/DDBJ whole genome shotgun (WGS) entry which is preliminary data.</text>
</comment>
<feature type="region of interest" description="Disordered" evidence="1">
    <location>
        <begin position="81"/>
        <end position="147"/>
    </location>
</feature>
<keyword evidence="3" id="KW-1185">Reference proteome</keyword>
<dbReference type="VEuPathDB" id="FungiDB:VP01_649g3"/>
<gene>
    <name evidence="2" type="ORF">VP01_649g3</name>
</gene>
<reference evidence="2 3" key="1">
    <citation type="submission" date="2015-08" db="EMBL/GenBank/DDBJ databases">
        <title>Next Generation Sequencing and Analysis of the Genome of Puccinia sorghi L Schw, the Causal Agent of Maize Common Rust.</title>
        <authorList>
            <person name="Rochi L."/>
            <person name="Burguener G."/>
            <person name="Darino M."/>
            <person name="Turjanski A."/>
            <person name="Kreff E."/>
            <person name="Dieguez M.J."/>
            <person name="Sacco F."/>
        </authorList>
    </citation>
    <scope>NUCLEOTIDE SEQUENCE [LARGE SCALE GENOMIC DNA]</scope>
    <source>
        <strain evidence="2 3">RO10H11247</strain>
    </source>
</reference>
<evidence type="ECO:0000313" key="3">
    <source>
        <dbReference type="Proteomes" id="UP000037035"/>
    </source>
</evidence>
<feature type="compositionally biased region" description="Polar residues" evidence="1">
    <location>
        <begin position="107"/>
        <end position="119"/>
    </location>
</feature>
<feature type="compositionally biased region" description="Basic and acidic residues" evidence="1">
    <location>
        <begin position="1"/>
        <end position="12"/>
    </location>
</feature>
<organism evidence="2 3">
    <name type="scientific">Puccinia sorghi</name>
    <dbReference type="NCBI Taxonomy" id="27349"/>
    <lineage>
        <taxon>Eukaryota</taxon>
        <taxon>Fungi</taxon>
        <taxon>Dikarya</taxon>
        <taxon>Basidiomycota</taxon>
        <taxon>Pucciniomycotina</taxon>
        <taxon>Pucciniomycetes</taxon>
        <taxon>Pucciniales</taxon>
        <taxon>Pucciniaceae</taxon>
        <taxon>Puccinia</taxon>
    </lineage>
</organism>